<evidence type="ECO:0000313" key="1">
    <source>
        <dbReference type="EMBL" id="THV22335.1"/>
    </source>
</evidence>
<comment type="caution">
    <text evidence="1">The sequence shown here is derived from an EMBL/GenBank/DDBJ whole genome shotgun (WGS) entry which is preliminary data.</text>
</comment>
<keyword evidence="2" id="KW-1185">Reference proteome</keyword>
<name>A0A4S8NZP1_9HYPH</name>
<dbReference type="EMBL" id="STGV01000004">
    <property type="protein sequence ID" value="THV22335.1"/>
    <property type="molecule type" value="Genomic_DNA"/>
</dbReference>
<dbReference type="AlphaFoldDB" id="A0A4S8NZP1"/>
<dbReference type="PANTHER" id="PTHR10151:SF120">
    <property type="entry name" value="BIS(5'-ADENOSYL)-TRIPHOSPHATASE"/>
    <property type="match status" value="1"/>
</dbReference>
<dbReference type="SUPFAM" id="SSF53649">
    <property type="entry name" value="Alkaline phosphatase-like"/>
    <property type="match status" value="1"/>
</dbReference>
<dbReference type="InterPro" id="IPR017850">
    <property type="entry name" value="Alkaline_phosphatase_core_sf"/>
</dbReference>
<dbReference type="PANTHER" id="PTHR10151">
    <property type="entry name" value="ECTONUCLEOTIDE PYROPHOSPHATASE/PHOSPHODIESTERASE"/>
    <property type="match status" value="1"/>
</dbReference>
<gene>
    <name evidence="1" type="ORF">FAA97_13695</name>
</gene>
<dbReference type="Pfam" id="PF01663">
    <property type="entry name" value="Phosphodiest"/>
    <property type="match status" value="1"/>
</dbReference>
<reference evidence="1 2" key="1">
    <citation type="submission" date="2019-04" db="EMBL/GenBank/DDBJ databases">
        <title>Genome sequence of strain shin9-1.</title>
        <authorList>
            <person name="Gao J."/>
            <person name="Sun J."/>
        </authorList>
    </citation>
    <scope>NUCLEOTIDE SEQUENCE [LARGE SCALE GENOMIC DNA]</scope>
    <source>
        <strain evidence="2">shin9-1</strain>
    </source>
</reference>
<dbReference type="OrthoDB" id="8580666at2"/>
<organism evidence="1 2">
    <name type="scientific">Peteryoungia ipomoeae</name>
    <dbReference type="NCBI Taxonomy" id="1210932"/>
    <lineage>
        <taxon>Bacteria</taxon>
        <taxon>Pseudomonadati</taxon>
        <taxon>Pseudomonadota</taxon>
        <taxon>Alphaproteobacteria</taxon>
        <taxon>Hyphomicrobiales</taxon>
        <taxon>Rhizobiaceae</taxon>
        <taxon>Peteryoungia</taxon>
    </lineage>
</organism>
<dbReference type="GO" id="GO:0016787">
    <property type="term" value="F:hydrolase activity"/>
    <property type="evidence" value="ECO:0007669"/>
    <property type="project" value="UniProtKB-ARBA"/>
</dbReference>
<dbReference type="Gene3D" id="3.40.720.10">
    <property type="entry name" value="Alkaline Phosphatase, subunit A"/>
    <property type="match status" value="1"/>
</dbReference>
<sequence length="268" mass="29598">MSKVILIVLDGLRYDAARTCLGYLEGLVAAGRADVRKLTCELPAMSRPLYETLLTGRVPVDHGVVSNGVVRRSLGDNVFSRVRAAGKVTAAAAYSWVSELYVSFPFDRHRDRILVNGEGDITHGIFYWDDHYPDSHLFADAEWLIRAQRPDFLLLHPMNVDDAGHKHGGDSVGYRNAARVQGDLLARHVPGWIEEGYTIIVTADHGMGNDGNHAGPTADETEVPFYTLGFRFGSEKPFRQTEIAGLVCRLMDVDPGALPAFDHAIERL</sequence>
<dbReference type="InterPro" id="IPR002591">
    <property type="entry name" value="Phosphodiest/P_Trfase"/>
</dbReference>
<accession>A0A4S8NZP1</accession>
<dbReference type="Proteomes" id="UP000308828">
    <property type="component" value="Unassembled WGS sequence"/>
</dbReference>
<dbReference type="RefSeq" id="WP_136599107.1">
    <property type="nucleotide sequence ID" value="NZ_STGV01000004.1"/>
</dbReference>
<proteinExistence type="predicted"/>
<protein>
    <submittedName>
        <fullName evidence="1">Alkaline phosphatase family protein</fullName>
    </submittedName>
</protein>
<evidence type="ECO:0000313" key="2">
    <source>
        <dbReference type="Proteomes" id="UP000308828"/>
    </source>
</evidence>